<reference evidence="2 3" key="1">
    <citation type="submission" date="2019-11" db="EMBL/GenBank/DDBJ databases">
        <title>Comparative genomics of hydrocarbon-degrading Desulfosarcina strains.</title>
        <authorList>
            <person name="Watanabe M."/>
            <person name="Kojima H."/>
            <person name="Fukui M."/>
        </authorList>
    </citation>
    <scope>NUCLEOTIDE SEQUENCE [LARGE SCALE GENOMIC DNA]</scope>
    <source>
        <strain evidence="2 3">PP31</strain>
    </source>
</reference>
<keyword evidence="3" id="KW-1185">Reference proteome</keyword>
<name>A0A5K7YY19_9BACT</name>
<evidence type="ECO:0000313" key="2">
    <source>
        <dbReference type="EMBL" id="BBO72919.1"/>
    </source>
</evidence>
<evidence type="ECO:0000259" key="1">
    <source>
        <dbReference type="Pfam" id="PF03781"/>
    </source>
</evidence>
<dbReference type="InterPro" id="IPR005532">
    <property type="entry name" value="SUMF_dom"/>
</dbReference>
<dbReference type="GO" id="GO:0120147">
    <property type="term" value="F:formylglycine-generating oxidase activity"/>
    <property type="evidence" value="ECO:0007669"/>
    <property type="project" value="TreeGrafter"/>
</dbReference>
<protein>
    <recommendedName>
        <fullName evidence="1">Sulfatase-modifying factor enzyme-like domain-containing protein</fullName>
    </recommendedName>
</protein>
<feature type="domain" description="Sulfatase-modifying factor enzyme-like" evidence="1">
    <location>
        <begin position="185"/>
        <end position="401"/>
    </location>
</feature>
<dbReference type="PANTHER" id="PTHR23150:SF19">
    <property type="entry name" value="FORMYLGLYCINE-GENERATING ENZYME"/>
    <property type="match status" value="1"/>
</dbReference>
<gene>
    <name evidence="2" type="ORF">DSCW_03360</name>
</gene>
<sequence length="405" mass="45034">MRPKEISRRLNRLQERLQAGAIDEACPLAQEIFTELLKSVYSQVRGQASPAVMRKLLEREIEIGGENGDFRHFDRQKMIDLFVSRDQTGKAEAPSFLKSGLSGAVDLKKISDRLESEAKPSLAVLRFIHAWLRLFAEEAEIIDPDMGPDMDGHVSSSIIAEPSAKDGRQCVQPGNPYTDPVTGMTFVWVPEGTFSMGDTFDEGADDEMPVHEVTLSSFAIAATPVTQAQWQRLMDENPSNFAGDDHPVEQVPLADVMTFIDRLNAQSPAGFRFDLPSEAQWEYAARSGGKNERYAGGQELETVGWFADNTTTGATAAVGRKPPNALGLYDMSGNVWEWCRDIYLSDAYRRHSKNDPVVTRGGRDKVIRGGSWHLDAWSARCARRFQFDPELFGPALGFRVVMEAV</sequence>
<accession>A0A5K7YY19</accession>
<organism evidence="2 3">
    <name type="scientific">Desulfosarcina widdelii</name>
    <dbReference type="NCBI Taxonomy" id="947919"/>
    <lineage>
        <taxon>Bacteria</taxon>
        <taxon>Pseudomonadati</taxon>
        <taxon>Thermodesulfobacteriota</taxon>
        <taxon>Desulfobacteria</taxon>
        <taxon>Desulfobacterales</taxon>
        <taxon>Desulfosarcinaceae</taxon>
        <taxon>Desulfosarcina</taxon>
    </lineage>
</organism>
<dbReference type="InterPro" id="IPR016187">
    <property type="entry name" value="CTDL_fold"/>
</dbReference>
<dbReference type="EMBL" id="AP021875">
    <property type="protein sequence ID" value="BBO72919.1"/>
    <property type="molecule type" value="Genomic_DNA"/>
</dbReference>
<dbReference type="SUPFAM" id="SSF56436">
    <property type="entry name" value="C-type lectin-like"/>
    <property type="match status" value="1"/>
</dbReference>
<dbReference type="Gene3D" id="3.90.1580.10">
    <property type="entry name" value="paralog of FGE (formylglycine-generating enzyme)"/>
    <property type="match status" value="1"/>
</dbReference>
<dbReference type="RefSeq" id="WP_170302081.1">
    <property type="nucleotide sequence ID" value="NZ_AP021875.1"/>
</dbReference>
<dbReference type="Pfam" id="PF03781">
    <property type="entry name" value="FGE-sulfatase"/>
    <property type="match status" value="1"/>
</dbReference>
<dbReference type="AlphaFoldDB" id="A0A5K7YY19"/>
<dbReference type="InterPro" id="IPR042095">
    <property type="entry name" value="SUMF_sf"/>
</dbReference>
<proteinExistence type="predicted"/>
<dbReference type="Proteomes" id="UP000427769">
    <property type="component" value="Chromosome"/>
</dbReference>
<dbReference type="KEGG" id="dwd:DSCW_03360"/>
<evidence type="ECO:0000313" key="3">
    <source>
        <dbReference type="Proteomes" id="UP000427769"/>
    </source>
</evidence>
<dbReference type="PANTHER" id="PTHR23150">
    <property type="entry name" value="SULFATASE MODIFYING FACTOR 1, 2"/>
    <property type="match status" value="1"/>
</dbReference>
<dbReference type="InterPro" id="IPR051043">
    <property type="entry name" value="Sulfatase_Mod_Factor_Kinase"/>
</dbReference>